<evidence type="ECO:0000259" key="3">
    <source>
        <dbReference type="Pfam" id="PF19803"/>
    </source>
</evidence>
<feature type="transmembrane region" description="Helical" evidence="2">
    <location>
        <begin position="57"/>
        <end position="77"/>
    </location>
</feature>
<comment type="caution">
    <text evidence="4">The sequence shown here is derived from an EMBL/GenBank/DDBJ whole genome shotgun (WGS) entry which is preliminary data.</text>
</comment>
<gene>
    <name evidence="4" type="ORF">BBK14_00335</name>
</gene>
<evidence type="ECO:0000313" key="4">
    <source>
        <dbReference type="EMBL" id="OHV46768.1"/>
    </source>
</evidence>
<name>A0A1S1RIY0_9ACTN</name>
<accession>A0A1S1RIY0</accession>
<dbReference type="EMBL" id="MAXA01000001">
    <property type="protein sequence ID" value="OHV46768.1"/>
    <property type="molecule type" value="Genomic_DNA"/>
</dbReference>
<evidence type="ECO:0000313" key="5">
    <source>
        <dbReference type="Proteomes" id="UP000179769"/>
    </source>
</evidence>
<dbReference type="InterPro" id="IPR046253">
    <property type="entry name" value="DUF6286"/>
</dbReference>
<dbReference type="Proteomes" id="UP000179769">
    <property type="component" value="Unassembled WGS sequence"/>
</dbReference>
<dbReference type="Pfam" id="PF19803">
    <property type="entry name" value="DUF6286"/>
    <property type="match status" value="1"/>
</dbReference>
<dbReference type="RefSeq" id="WP_071059184.1">
    <property type="nucleotide sequence ID" value="NZ_MAXA01000001.1"/>
</dbReference>
<reference evidence="5" key="1">
    <citation type="submission" date="2016-07" db="EMBL/GenBank/DDBJ databases">
        <title>Frankia sp. NRRL B-16219 Genome sequencing.</title>
        <authorList>
            <person name="Ghodhbane-Gtari F."/>
            <person name="Swanson E."/>
            <person name="Gueddou A."/>
            <person name="Louati M."/>
            <person name="Nouioui I."/>
            <person name="Hezbri K."/>
            <person name="Abebe-Akele F."/>
            <person name="Simpson S."/>
            <person name="Morris K."/>
            <person name="Thomas K."/>
            <person name="Gtari M."/>
            <person name="Tisa L.S."/>
        </authorList>
    </citation>
    <scope>NUCLEOTIDE SEQUENCE [LARGE SCALE GENOMIC DNA]</scope>
    <source>
        <strain evidence="5">NRRL B-16219</strain>
    </source>
</reference>
<evidence type="ECO:0000256" key="2">
    <source>
        <dbReference type="SAM" id="Phobius"/>
    </source>
</evidence>
<protein>
    <recommendedName>
        <fullName evidence="3">DUF6286 domain-containing protein</fullName>
    </recommendedName>
</protein>
<feature type="compositionally biased region" description="Low complexity" evidence="1">
    <location>
        <begin position="183"/>
        <end position="246"/>
    </location>
</feature>
<sequence length="264" mass="27167">MRAGNRVLAALVAAVLAAAGVIALVEIIVAAGGHGPALVDWPAWSARLGDWSWSSGAVRLVGVCVVLVGVGVLFLCARLGARPRFRTRPTTPGAAVFVSRRALARALRQSALAVDGVSAASARVRRRRAVVRARLRPRTSTGAVVEVRARLARRVESFDLLRPPRLMLTTSSERLGRRSGHGLVAPPVAPSPSSVSPSLSSVSTSTSPVSVSSLPTSNSPVSPEPASAAARTVPGAWRASPAAAAPGTKREIGTARSGTPGGRR</sequence>
<keyword evidence="2" id="KW-0472">Membrane</keyword>
<keyword evidence="2" id="KW-1133">Transmembrane helix</keyword>
<keyword evidence="5" id="KW-1185">Reference proteome</keyword>
<keyword evidence="2" id="KW-0812">Transmembrane</keyword>
<dbReference type="AlphaFoldDB" id="A0A1S1RIY0"/>
<proteinExistence type="predicted"/>
<feature type="region of interest" description="Disordered" evidence="1">
    <location>
        <begin position="171"/>
        <end position="264"/>
    </location>
</feature>
<evidence type="ECO:0000256" key="1">
    <source>
        <dbReference type="SAM" id="MobiDB-lite"/>
    </source>
</evidence>
<organism evidence="4 5">
    <name type="scientific">Parafrankia soli</name>
    <dbReference type="NCBI Taxonomy" id="2599596"/>
    <lineage>
        <taxon>Bacteria</taxon>
        <taxon>Bacillati</taxon>
        <taxon>Actinomycetota</taxon>
        <taxon>Actinomycetes</taxon>
        <taxon>Frankiales</taxon>
        <taxon>Frankiaceae</taxon>
        <taxon>Parafrankia</taxon>
    </lineage>
</organism>
<feature type="domain" description="DUF6286" evidence="3">
    <location>
        <begin position="69"/>
        <end position="167"/>
    </location>
</feature>